<evidence type="ECO:0000313" key="3">
    <source>
        <dbReference type="Proteomes" id="UP000238479"/>
    </source>
</evidence>
<keyword evidence="3" id="KW-1185">Reference proteome</keyword>
<dbReference type="InterPro" id="IPR012337">
    <property type="entry name" value="RNaseH-like_sf"/>
</dbReference>
<protein>
    <submittedName>
        <fullName evidence="2">Putative ribonuclease H-like domain-containing protein</fullName>
    </submittedName>
</protein>
<name>A0A2P6PP58_ROSCH</name>
<evidence type="ECO:0000313" key="2">
    <source>
        <dbReference type="EMBL" id="PRQ23719.1"/>
    </source>
</evidence>
<dbReference type="GO" id="GO:0004523">
    <property type="term" value="F:RNA-DNA hybrid ribonuclease activity"/>
    <property type="evidence" value="ECO:0007669"/>
    <property type="project" value="InterPro"/>
</dbReference>
<dbReference type="InterPro" id="IPR053151">
    <property type="entry name" value="RNase_H-like"/>
</dbReference>
<organism evidence="2 3">
    <name type="scientific">Rosa chinensis</name>
    <name type="common">China rose</name>
    <dbReference type="NCBI Taxonomy" id="74649"/>
    <lineage>
        <taxon>Eukaryota</taxon>
        <taxon>Viridiplantae</taxon>
        <taxon>Streptophyta</taxon>
        <taxon>Embryophyta</taxon>
        <taxon>Tracheophyta</taxon>
        <taxon>Spermatophyta</taxon>
        <taxon>Magnoliopsida</taxon>
        <taxon>eudicotyledons</taxon>
        <taxon>Gunneridae</taxon>
        <taxon>Pentapetalae</taxon>
        <taxon>rosids</taxon>
        <taxon>fabids</taxon>
        <taxon>Rosales</taxon>
        <taxon>Rosaceae</taxon>
        <taxon>Rosoideae</taxon>
        <taxon>Rosoideae incertae sedis</taxon>
        <taxon>Rosa</taxon>
    </lineage>
</organism>
<dbReference type="Pfam" id="PF13456">
    <property type="entry name" value="RVT_3"/>
    <property type="match status" value="1"/>
</dbReference>
<feature type="domain" description="RNase H type-1" evidence="1">
    <location>
        <begin position="29"/>
        <end position="148"/>
    </location>
</feature>
<dbReference type="SUPFAM" id="SSF53098">
    <property type="entry name" value="Ribonuclease H-like"/>
    <property type="match status" value="1"/>
</dbReference>
<dbReference type="PANTHER" id="PTHR47723">
    <property type="entry name" value="OS05G0353850 PROTEIN"/>
    <property type="match status" value="1"/>
</dbReference>
<dbReference type="Gramene" id="PRQ23719">
    <property type="protein sequence ID" value="PRQ23719"/>
    <property type="gene ID" value="RchiOBHm_Chr6g0264461"/>
</dbReference>
<gene>
    <name evidence="2" type="ORF">RchiOBHm_Chr6g0264461</name>
</gene>
<dbReference type="PANTHER" id="PTHR47723:SF23">
    <property type="entry name" value="REVERSE TRANSCRIPTASE-LIKE PROTEIN"/>
    <property type="match status" value="1"/>
</dbReference>
<dbReference type="CDD" id="cd06222">
    <property type="entry name" value="RNase_H_like"/>
    <property type="match status" value="1"/>
</dbReference>
<dbReference type="STRING" id="74649.A0A2P6PP58"/>
<evidence type="ECO:0000259" key="1">
    <source>
        <dbReference type="Pfam" id="PF13456"/>
    </source>
</evidence>
<dbReference type="InterPro" id="IPR036397">
    <property type="entry name" value="RNaseH_sf"/>
</dbReference>
<sequence>MGAICKPRRAPRIIEVNWLTPPFGWIKVNIDGAWKLDSNQAGYGGVYRDYKGLVIGAFSSTLDIPSSVAAEVMAVIKAIELAWVRDWKYVWLEVDSSLILIFLRFPHLVPWRLRVQWSNCLHRISQMHFKSSHIFREGNQAADALANYGASSDGFTWWDSTPDFMMSHCNRDHLGLPNFRFR</sequence>
<dbReference type="InterPro" id="IPR002156">
    <property type="entry name" value="RNaseH_domain"/>
</dbReference>
<dbReference type="Gene3D" id="3.30.420.10">
    <property type="entry name" value="Ribonuclease H-like superfamily/Ribonuclease H"/>
    <property type="match status" value="1"/>
</dbReference>
<dbReference type="InterPro" id="IPR044730">
    <property type="entry name" value="RNase_H-like_dom_plant"/>
</dbReference>
<dbReference type="GO" id="GO:0003676">
    <property type="term" value="F:nucleic acid binding"/>
    <property type="evidence" value="ECO:0007669"/>
    <property type="project" value="InterPro"/>
</dbReference>
<dbReference type="Proteomes" id="UP000238479">
    <property type="component" value="Chromosome 6"/>
</dbReference>
<dbReference type="EMBL" id="PDCK01000044">
    <property type="protein sequence ID" value="PRQ23719.1"/>
    <property type="molecule type" value="Genomic_DNA"/>
</dbReference>
<dbReference type="OMA" id="YWIARIN"/>
<proteinExistence type="predicted"/>
<dbReference type="AlphaFoldDB" id="A0A2P6PP58"/>
<reference evidence="2 3" key="1">
    <citation type="journal article" date="2018" name="Nat. Genet.">
        <title>The Rosa genome provides new insights in the design of modern roses.</title>
        <authorList>
            <person name="Bendahmane M."/>
        </authorList>
    </citation>
    <scope>NUCLEOTIDE SEQUENCE [LARGE SCALE GENOMIC DNA]</scope>
    <source>
        <strain evidence="3">cv. Old Blush</strain>
    </source>
</reference>
<comment type="caution">
    <text evidence="2">The sequence shown here is derived from an EMBL/GenBank/DDBJ whole genome shotgun (WGS) entry which is preliminary data.</text>
</comment>
<accession>A0A2P6PP58</accession>